<comment type="caution">
    <text evidence="2">The sequence shown here is derived from an EMBL/GenBank/DDBJ whole genome shotgun (WGS) entry which is preliminary data.</text>
</comment>
<feature type="transmembrane region" description="Helical" evidence="1">
    <location>
        <begin position="79"/>
        <end position="104"/>
    </location>
</feature>
<dbReference type="RefSeq" id="WP_168913549.1">
    <property type="nucleotide sequence ID" value="NZ_JABACI010000004.1"/>
</dbReference>
<evidence type="ECO:0000256" key="1">
    <source>
        <dbReference type="SAM" id="Phobius"/>
    </source>
</evidence>
<keyword evidence="3" id="KW-1185">Reference proteome</keyword>
<accession>A0ABX1KDY1</accession>
<protein>
    <submittedName>
        <fullName evidence="2">DUF3180 domain-containing protein</fullName>
    </submittedName>
</protein>
<organism evidence="2 3">
    <name type="scientific">Microbacterium salsuginis</name>
    <dbReference type="NCBI Taxonomy" id="2722803"/>
    <lineage>
        <taxon>Bacteria</taxon>
        <taxon>Bacillati</taxon>
        <taxon>Actinomycetota</taxon>
        <taxon>Actinomycetes</taxon>
        <taxon>Micrococcales</taxon>
        <taxon>Microbacteriaceae</taxon>
        <taxon>Microbacterium</taxon>
    </lineage>
</organism>
<keyword evidence="1" id="KW-0472">Membrane</keyword>
<dbReference type="Pfam" id="PF11377">
    <property type="entry name" value="DUF3180"/>
    <property type="match status" value="1"/>
</dbReference>
<evidence type="ECO:0000313" key="3">
    <source>
        <dbReference type="Proteomes" id="UP001429745"/>
    </source>
</evidence>
<reference evidence="2 3" key="1">
    <citation type="submission" date="2020-04" db="EMBL/GenBank/DDBJ databases">
        <title>CFH 90308 Microbacterium sp.</title>
        <authorList>
            <person name="Nie G."/>
            <person name="Ming H."/>
            <person name="Xia T."/>
        </authorList>
    </citation>
    <scope>NUCLEOTIDE SEQUENCE [LARGE SCALE GENOMIC DNA]</scope>
    <source>
        <strain evidence="2 3">CFH 90308</strain>
    </source>
</reference>
<evidence type="ECO:0000313" key="2">
    <source>
        <dbReference type="EMBL" id="NLP85114.1"/>
    </source>
</evidence>
<dbReference type="EMBL" id="JABACI010000004">
    <property type="protein sequence ID" value="NLP85114.1"/>
    <property type="molecule type" value="Genomic_DNA"/>
</dbReference>
<keyword evidence="1" id="KW-1133">Transmembrane helix</keyword>
<sequence length="155" mass="15355">MKRTGAGVLLVAAALGAAAGFALDQLLTSMGRPTFTPAVTLPLLLLVLGLIVVALAIPIRRATRSGASGAINPFRAVRVAMLAKASTIVGAAIGGLGAGLLIFLATRPVPPSLGSLGTVIATAVCGALLVAAGLVAEHLCTIRKDQDDEQPGGDA</sequence>
<proteinExistence type="predicted"/>
<feature type="transmembrane region" description="Helical" evidence="1">
    <location>
        <begin position="116"/>
        <end position="136"/>
    </location>
</feature>
<feature type="transmembrane region" description="Helical" evidence="1">
    <location>
        <begin position="38"/>
        <end position="59"/>
    </location>
</feature>
<keyword evidence="1" id="KW-0812">Transmembrane</keyword>
<dbReference type="Proteomes" id="UP001429745">
    <property type="component" value="Unassembled WGS sequence"/>
</dbReference>
<dbReference type="InterPro" id="IPR021517">
    <property type="entry name" value="DUF3180"/>
</dbReference>
<name>A0ABX1KDY1_9MICO</name>
<gene>
    <name evidence="2" type="ORF">HF576_14790</name>
</gene>